<keyword evidence="2" id="KW-1185">Reference proteome</keyword>
<reference evidence="1 2" key="1">
    <citation type="submission" date="2024-10" db="EMBL/GenBank/DDBJ databases">
        <authorList>
            <person name="Yang X.-N."/>
        </authorList>
    </citation>
    <scope>NUCLEOTIDE SEQUENCE [LARGE SCALE GENOMIC DNA]</scope>
    <source>
        <strain evidence="1 2">CAU 1059</strain>
    </source>
</reference>
<accession>A0ABW7ICN5</accession>
<gene>
    <name evidence="1" type="ORF">ACGRVM_16315</name>
</gene>
<evidence type="ECO:0000313" key="2">
    <source>
        <dbReference type="Proteomes" id="UP001607157"/>
    </source>
</evidence>
<sequence>MIVTDYIDRGGYTKRQASLIQAKMASKAKRVSLNGSSSKKQLHLYQNWPCFNFREAAYGNRVYSLSSTGNGHSGSFGIIDRHFRKSAGRPPTWTQHDALPTPVSIARDPTFGEFLARMIGGSARSLGRVAVPAGSDDWSQVVDLLLQETYKKAFNHAPTLDSISSPRGVTAMAYLSDPVGRQGSRGQRTGYGWQPPFDGFETIEDVNPGGISVLRVVVTQNS</sequence>
<proteinExistence type="predicted"/>
<dbReference type="EMBL" id="JBIHMM010000009">
    <property type="protein sequence ID" value="MFH0255471.1"/>
    <property type="molecule type" value="Genomic_DNA"/>
</dbReference>
<dbReference type="RefSeq" id="WP_377173341.1">
    <property type="nucleotide sequence ID" value="NZ_JBHTJC010000010.1"/>
</dbReference>
<organism evidence="1 2">
    <name type="scientific">Roseovarius aquimarinus</name>
    <dbReference type="NCBI Taxonomy" id="1229156"/>
    <lineage>
        <taxon>Bacteria</taxon>
        <taxon>Pseudomonadati</taxon>
        <taxon>Pseudomonadota</taxon>
        <taxon>Alphaproteobacteria</taxon>
        <taxon>Rhodobacterales</taxon>
        <taxon>Roseobacteraceae</taxon>
        <taxon>Roseovarius</taxon>
    </lineage>
</organism>
<evidence type="ECO:0000313" key="1">
    <source>
        <dbReference type="EMBL" id="MFH0255471.1"/>
    </source>
</evidence>
<comment type="caution">
    <text evidence="1">The sequence shown here is derived from an EMBL/GenBank/DDBJ whole genome shotgun (WGS) entry which is preliminary data.</text>
</comment>
<name>A0ABW7ICN5_9RHOB</name>
<dbReference type="Proteomes" id="UP001607157">
    <property type="component" value="Unassembled WGS sequence"/>
</dbReference>
<protein>
    <submittedName>
        <fullName evidence="1">Uncharacterized protein</fullName>
    </submittedName>
</protein>